<feature type="signal peptide" evidence="1">
    <location>
        <begin position="1"/>
        <end position="26"/>
    </location>
</feature>
<gene>
    <name evidence="2" type="ORF">D1610_03040</name>
</gene>
<dbReference type="Pfam" id="PF20101">
    <property type="entry name" value="DUF6491"/>
    <property type="match status" value="1"/>
</dbReference>
<dbReference type="PROSITE" id="PS51257">
    <property type="entry name" value="PROKAR_LIPOPROTEIN"/>
    <property type="match status" value="1"/>
</dbReference>
<comment type="caution">
    <text evidence="2">The sequence shown here is derived from an EMBL/GenBank/DDBJ whole genome shotgun (WGS) entry which is preliminary data.</text>
</comment>
<dbReference type="Proteomes" id="UP000266693">
    <property type="component" value="Unassembled WGS sequence"/>
</dbReference>
<keyword evidence="3" id="KW-1185">Reference proteome</keyword>
<accession>A0A396RR31</accession>
<protein>
    <submittedName>
        <fullName evidence="2">Uncharacterized protein</fullName>
    </submittedName>
</protein>
<dbReference type="OrthoDB" id="7391925at2"/>
<organism evidence="2 3">
    <name type="scientific">Sphingomonas gilva</name>
    <dbReference type="NCBI Taxonomy" id="2305907"/>
    <lineage>
        <taxon>Bacteria</taxon>
        <taxon>Pseudomonadati</taxon>
        <taxon>Pseudomonadota</taxon>
        <taxon>Alphaproteobacteria</taxon>
        <taxon>Sphingomonadales</taxon>
        <taxon>Sphingomonadaceae</taxon>
        <taxon>Sphingomonas</taxon>
    </lineage>
</organism>
<sequence length="131" mass="13921">MRTALILAPALALLAAACTTSPERQAEYAASQAAKVPAATPAGEPVDCLQTNRIRNSNVHNDSVIDFETTDGHIYRNTLPQSCPGLGFERRFAYKTTIGQLCSVDTITVLQSGVRGPTCGLGTFQPVELAE</sequence>
<dbReference type="EMBL" id="QWLV01000001">
    <property type="protein sequence ID" value="RHW19107.1"/>
    <property type="molecule type" value="Genomic_DNA"/>
</dbReference>
<dbReference type="AlphaFoldDB" id="A0A396RR31"/>
<reference evidence="2 3" key="1">
    <citation type="submission" date="2018-08" db="EMBL/GenBank/DDBJ databases">
        <title>The multiple taxonomic identification of Sphingomonas gilva.</title>
        <authorList>
            <person name="Zhu D."/>
            <person name="Zheng S."/>
        </authorList>
    </citation>
    <scope>NUCLEOTIDE SEQUENCE [LARGE SCALE GENOMIC DNA]</scope>
    <source>
        <strain evidence="2 3">ZDH117</strain>
    </source>
</reference>
<evidence type="ECO:0000313" key="3">
    <source>
        <dbReference type="Proteomes" id="UP000266693"/>
    </source>
</evidence>
<name>A0A396RR31_9SPHN</name>
<dbReference type="InterPro" id="IPR045500">
    <property type="entry name" value="DUF6491"/>
</dbReference>
<keyword evidence="1" id="KW-0732">Signal</keyword>
<evidence type="ECO:0000256" key="1">
    <source>
        <dbReference type="SAM" id="SignalP"/>
    </source>
</evidence>
<feature type="chain" id="PRO_5017408068" evidence="1">
    <location>
        <begin position="27"/>
        <end position="131"/>
    </location>
</feature>
<evidence type="ECO:0000313" key="2">
    <source>
        <dbReference type="EMBL" id="RHW19107.1"/>
    </source>
</evidence>
<proteinExistence type="predicted"/>
<dbReference type="RefSeq" id="WP_118862615.1">
    <property type="nucleotide sequence ID" value="NZ_QWLV01000001.1"/>
</dbReference>